<evidence type="ECO:0000313" key="11">
    <source>
        <dbReference type="Proteomes" id="UP000322644"/>
    </source>
</evidence>
<dbReference type="SUPFAM" id="SSF52402">
    <property type="entry name" value="Adenine nucleotide alpha hydrolases-like"/>
    <property type="match status" value="1"/>
</dbReference>
<feature type="binding site" evidence="7">
    <location>
        <begin position="288"/>
        <end position="289"/>
    </location>
    <ligand>
        <name>ATP</name>
        <dbReference type="ChEBI" id="CHEBI:30616"/>
    </ligand>
</feature>
<evidence type="ECO:0000256" key="2">
    <source>
        <dbReference type="ARBA" id="ARBA00005752"/>
    </source>
</evidence>
<proteinExistence type="inferred from homology"/>
<evidence type="ECO:0000256" key="1">
    <source>
        <dbReference type="ARBA" id="ARBA00005187"/>
    </source>
</evidence>
<comment type="catalytic activity">
    <reaction evidence="6">
        <text>L-aspartate + L-glutamine + ATP + H2O = L-asparagine + L-glutamate + AMP + diphosphate + H(+)</text>
        <dbReference type="Rhea" id="RHEA:12228"/>
        <dbReference type="ChEBI" id="CHEBI:15377"/>
        <dbReference type="ChEBI" id="CHEBI:15378"/>
        <dbReference type="ChEBI" id="CHEBI:29985"/>
        <dbReference type="ChEBI" id="CHEBI:29991"/>
        <dbReference type="ChEBI" id="CHEBI:30616"/>
        <dbReference type="ChEBI" id="CHEBI:33019"/>
        <dbReference type="ChEBI" id="CHEBI:58048"/>
        <dbReference type="ChEBI" id="CHEBI:58359"/>
        <dbReference type="ChEBI" id="CHEBI:456215"/>
        <dbReference type="EC" id="6.3.5.4"/>
    </reaction>
</comment>
<evidence type="ECO:0000256" key="7">
    <source>
        <dbReference type="PIRSR" id="PIRSR001589-2"/>
    </source>
</evidence>
<name>A0A5C2H9T5_9BACT</name>
<dbReference type="Pfam" id="PF13537">
    <property type="entry name" value="GATase_7"/>
    <property type="match status" value="1"/>
</dbReference>
<evidence type="ECO:0000256" key="3">
    <source>
        <dbReference type="ARBA" id="ARBA00012737"/>
    </source>
</evidence>
<feature type="binding site" evidence="7">
    <location>
        <position position="213"/>
    </location>
    <ligand>
        <name>ATP</name>
        <dbReference type="ChEBI" id="CHEBI:30616"/>
    </ligand>
</feature>
<dbReference type="GO" id="GO:0005829">
    <property type="term" value="C:cytosol"/>
    <property type="evidence" value="ECO:0007669"/>
    <property type="project" value="TreeGrafter"/>
</dbReference>
<dbReference type="InterPro" id="IPR001962">
    <property type="entry name" value="Asn_synthase"/>
</dbReference>
<dbReference type="EMBL" id="CP036246">
    <property type="protein sequence ID" value="QEP39673.1"/>
    <property type="molecule type" value="Genomic_DNA"/>
</dbReference>
<dbReference type="EC" id="6.3.5.4" evidence="3"/>
<reference evidence="10 11" key="1">
    <citation type="submission" date="2019-09" db="EMBL/GenBank/DDBJ databases">
        <title>Complete genome sequencing of four Arcobacter species reveals a diverse suite of mobile elements.</title>
        <authorList>
            <person name="Miller W.G."/>
            <person name="Yee E."/>
            <person name="Bono J.L."/>
        </authorList>
    </citation>
    <scope>NUCLEOTIDE SEQUENCE [LARGE SCALE GENOMIC DNA]</scope>
    <source>
        <strain evidence="10 11">CCUG 56899</strain>
    </source>
</reference>
<feature type="site" description="Important for beta-aspartyl-AMP intermediate formation" evidence="8">
    <location>
        <position position="290"/>
    </location>
</feature>
<protein>
    <recommendedName>
        <fullName evidence="3">asparagine synthase (glutamine-hydrolyzing)</fullName>
        <ecNumber evidence="3">6.3.5.4</ecNumber>
    </recommendedName>
</protein>
<dbReference type="PANTHER" id="PTHR43284">
    <property type="entry name" value="ASPARAGINE SYNTHETASE (GLUTAMINE-HYDROLYZING)"/>
    <property type="match status" value="1"/>
</dbReference>
<gene>
    <name evidence="10" type="primary">asnB</name>
    <name evidence="10" type="ORF">APORC_0032</name>
</gene>
<dbReference type="GO" id="GO:0006529">
    <property type="term" value="P:asparagine biosynthetic process"/>
    <property type="evidence" value="ECO:0007669"/>
    <property type="project" value="InterPro"/>
</dbReference>
<accession>A0A5C2H9T5</accession>
<dbReference type="CDD" id="cd01991">
    <property type="entry name" value="Asn_synthase_B_C"/>
    <property type="match status" value="1"/>
</dbReference>
<dbReference type="PROSITE" id="PS51278">
    <property type="entry name" value="GATASE_TYPE_2"/>
    <property type="match status" value="1"/>
</dbReference>
<comment type="similarity">
    <text evidence="2">Belongs to the asparagine synthetase family.</text>
</comment>
<dbReference type="Gene3D" id="3.40.50.620">
    <property type="entry name" value="HUPs"/>
    <property type="match status" value="1"/>
</dbReference>
<dbReference type="KEGG" id="apoc:APORC_0032"/>
<dbReference type="PIRSF" id="PIRSF001589">
    <property type="entry name" value="Asn_synthetase_glu-h"/>
    <property type="match status" value="1"/>
</dbReference>
<keyword evidence="5 7" id="KW-0067">ATP-binding</keyword>
<dbReference type="Gene3D" id="3.60.20.10">
    <property type="entry name" value="Glutamine Phosphoribosylpyrophosphate, subunit 1, domain 1"/>
    <property type="match status" value="1"/>
</dbReference>
<dbReference type="Proteomes" id="UP000322644">
    <property type="component" value="Chromosome"/>
</dbReference>
<evidence type="ECO:0000313" key="10">
    <source>
        <dbReference type="EMBL" id="QEP39673.1"/>
    </source>
</evidence>
<evidence type="ECO:0000256" key="4">
    <source>
        <dbReference type="ARBA" id="ARBA00022741"/>
    </source>
</evidence>
<sequence length="530" mass="62526">MKKVFFDNLEIYFEGEIYNLSNFGYQDVHQFIKDFYLKYGEEFVKKIDGIFALCIYDIDKKEYFLARDRFGNIPLFYAINEDKLYFSTSIKDLNKEFESSLKLNKIAISKYMQYFSTFGEDSFYNDISKLEEASYLIFRDSKLNIKKYYKINTYKAINDEKQALTRLEKLLYDSIEKRSNKISGALLSGGIDSSLISSIYTKISEKKVDTFSVGYEGYNNYCELRFAKKLSNHINSNHHEVIIDKKTYIDNFYTTLNSFDEPHADSASIPLNILLKSFKKLGINKLLSGEGADELFLGYNSYSKYLEYYKFKDSLTSGQSLFLNEIIGALQNNTKESEYLRRVVKDQNIYNSFGEVFNDIQKRRLFVNVPTFKLEKAKKDPIDWMSYIDMKLWLANPVLTKVYNISKLNSLEIHTPFLDNFIVDFAFSIENRIKKGDTNKYLLKKIAEKYIPQELISRTKKGFNSPFNEWLNEEFGKSIIETILYVNQETKFFNEEYLKHIYGLALYGKFKQHLYSLFVFSLWYKRVYLS</sequence>
<dbReference type="GO" id="GO:0004066">
    <property type="term" value="F:asparagine synthase (glutamine-hydrolyzing) activity"/>
    <property type="evidence" value="ECO:0007669"/>
    <property type="project" value="UniProtKB-EC"/>
</dbReference>
<dbReference type="InterPro" id="IPR051786">
    <property type="entry name" value="ASN_synthetase/amidase"/>
</dbReference>
<dbReference type="InterPro" id="IPR006426">
    <property type="entry name" value="Asn_synth_AEB"/>
</dbReference>
<dbReference type="SUPFAM" id="SSF56235">
    <property type="entry name" value="N-terminal nucleophile aminohydrolases (Ntn hydrolases)"/>
    <property type="match status" value="1"/>
</dbReference>
<keyword evidence="4 7" id="KW-0547">Nucleotide-binding</keyword>
<feature type="domain" description="Glutamine amidotransferase type-2" evidence="9">
    <location>
        <begin position="1"/>
        <end position="141"/>
    </location>
</feature>
<dbReference type="Pfam" id="PF00733">
    <property type="entry name" value="Asn_synthase"/>
    <property type="match status" value="1"/>
</dbReference>
<evidence type="ECO:0000256" key="6">
    <source>
        <dbReference type="ARBA" id="ARBA00048741"/>
    </source>
</evidence>
<dbReference type="InterPro" id="IPR014729">
    <property type="entry name" value="Rossmann-like_a/b/a_fold"/>
</dbReference>
<organism evidence="10 11">
    <name type="scientific">Arcobacter porcinus</name>
    <dbReference type="NCBI Taxonomy" id="1935204"/>
    <lineage>
        <taxon>Bacteria</taxon>
        <taxon>Pseudomonadati</taxon>
        <taxon>Campylobacterota</taxon>
        <taxon>Epsilonproteobacteria</taxon>
        <taxon>Campylobacterales</taxon>
        <taxon>Arcobacteraceae</taxon>
        <taxon>Arcobacter</taxon>
    </lineage>
</organism>
<evidence type="ECO:0000259" key="9">
    <source>
        <dbReference type="PROSITE" id="PS51278"/>
    </source>
</evidence>
<comment type="pathway">
    <text evidence="1">Amino-acid biosynthesis; L-asparagine biosynthesis; L-asparagine from L-aspartate (L-Gln route): step 1/1.</text>
</comment>
<dbReference type="InterPro" id="IPR017932">
    <property type="entry name" value="GATase_2_dom"/>
</dbReference>
<dbReference type="RefSeq" id="WP_066386282.1">
    <property type="nucleotide sequence ID" value="NZ_CP036246.2"/>
</dbReference>
<reference evidence="10 11" key="2">
    <citation type="submission" date="2019-09" db="EMBL/GenBank/DDBJ databases">
        <title>Taxonomic note: a critical rebuttal of the proposed division of the genus Arcobacter into six genera, emended descriptions of Arcobacter anaerophilus and the genus Arcobacter, and an assessment of genus-level boundaries for Epsilonproteobacteria using in silico genomic comparator tools.</title>
        <authorList>
            <person name="On S.L.W."/>
            <person name="Miller W.G."/>
            <person name="Biggs P."/>
            <person name="Cornelius A."/>
            <person name="Vandamme P."/>
        </authorList>
    </citation>
    <scope>NUCLEOTIDE SEQUENCE [LARGE SCALE GENOMIC DNA]</scope>
    <source>
        <strain evidence="10 11">CCUG 56899</strain>
    </source>
</reference>
<dbReference type="InterPro" id="IPR029055">
    <property type="entry name" value="Ntn_hydrolases_N"/>
</dbReference>
<evidence type="ECO:0000256" key="8">
    <source>
        <dbReference type="PIRSR" id="PIRSR001589-3"/>
    </source>
</evidence>
<evidence type="ECO:0000256" key="5">
    <source>
        <dbReference type="ARBA" id="ARBA00022840"/>
    </source>
</evidence>
<dbReference type="PANTHER" id="PTHR43284:SF1">
    <property type="entry name" value="ASPARAGINE SYNTHETASE"/>
    <property type="match status" value="1"/>
</dbReference>
<feature type="binding site" evidence="7">
    <location>
        <position position="186"/>
    </location>
    <ligand>
        <name>ATP</name>
        <dbReference type="ChEBI" id="CHEBI:30616"/>
    </ligand>
</feature>
<dbReference type="AlphaFoldDB" id="A0A5C2H9T5"/>
<dbReference type="GO" id="GO:0005524">
    <property type="term" value="F:ATP binding"/>
    <property type="evidence" value="ECO:0007669"/>
    <property type="project" value="UniProtKB-KW"/>
</dbReference>